<dbReference type="Pfam" id="PF19459">
    <property type="entry name" value="DUF5996"/>
    <property type="match status" value="1"/>
</dbReference>
<dbReference type="EMBL" id="PVSR01000002">
    <property type="protein sequence ID" value="PRW64942.1"/>
    <property type="molecule type" value="Genomic_DNA"/>
</dbReference>
<proteinExistence type="predicted"/>
<dbReference type="AlphaFoldDB" id="A0A2T0H0P3"/>
<dbReference type="RefSeq" id="WP_106112507.1">
    <property type="nucleotide sequence ID" value="NZ_PVSR01000002.1"/>
</dbReference>
<evidence type="ECO:0008006" key="3">
    <source>
        <dbReference type="Google" id="ProtNLM"/>
    </source>
</evidence>
<keyword evidence="2" id="KW-1185">Reference proteome</keyword>
<organism evidence="1 2">
    <name type="scientific">Actinopolyspora mortivallis</name>
    <dbReference type="NCBI Taxonomy" id="33906"/>
    <lineage>
        <taxon>Bacteria</taxon>
        <taxon>Bacillati</taxon>
        <taxon>Actinomycetota</taxon>
        <taxon>Actinomycetes</taxon>
        <taxon>Actinopolysporales</taxon>
        <taxon>Actinopolysporaceae</taxon>
        <taxon>Actinopolyspora</taxon>
    </lineage>
</organism>
<reference evidence="1 2" key="1">
    <citation type="submission" date="2018-03" db="EMBL/GenBank/DDBJ databases">
        <title>Actinopolyspora mortivallis from Sahara, screening for active biomolecules.</title>
        <authorList>
            <person name="Selama O."/>
            <person name="Wellington E.M.H."/>
            <person name="Hacene H."/>
        </authorList>
    </citation>
    <scope>NUCLEOTIDE SEQUENCE [LARGE SCALE GENOMIC DNA]</scope>
    <source>
        <strain evidence="1 2">M5A</strain>
    </source>
</reference>
<sequence length="315" mass="35622">MASDHAVSVANEPWPALAVEDWKDTRDTLHMWTQVVGKIRLARAPVVNHWWQVPLYVSPRGLTTSAIPHGTRVFDMEFDFLGHRLLVRSSDGGRREIALEPRTVAGFHHEVAEALTELDLPVTIVPRPVEIEHAVPFAEDTEHASYEPEHVERFWGQLLAANRVMNEYRSRFLGKSSPVHFFWGAMDLACTRFSGRTAPPHPGGVPNCPDRVMLEGYSHELTSCGFWPGGSREGTFYAYAYPEPEGFARHPVRPEAAYYDTSVHEFLLPYEDVRTSRNPDATLLEFLESTYEAAAENGNWDRAALESSEHRSTPR</sequence>
<accession>A0A2T0H0P3</accession>
<dbReference type="InParanoid" id="A0A2T0H0P3"/>
<dbReference type="Proteomes" id="UP000239352">
    <property type="component" value="Unassembled WGS sequence"/>
</dbReference>
<name>A0A2T0H0P3_ACTMO</name>
<evidence type="ECO:0000313" key="2">
    <source>
        <dbReference type="Proteomes" id="UP000239352"/>
    </source>
</evidence>
<evidence type="ECO:0000313" key="1">
    <source>
        <dbReference type="EMBL" id="PRW64942.1"/>
    </source>
</evidence>
<dbReference type="InterPro" id="IPR046038">
    <property type="entry name" value="DUF5996"/>
</dbReference>
<protein>
    <recommendedName>
        <fullName evidence="3">Ava_C0101 and related proteins</fullName>
    </recommendedName>
</protein>
<comment type="caution">
    <text evidence="1">The sequence shown here is derived from an EMBL/GenBank/DDBJ whole genome shotgun (WGS) entry which is preliminary data.</text>
</comment>
<gene>
    <name evidence="1" type="ORF">CEP50_02765</name>
</gene>